<dbReference type="PANTHER" id="PTHR11328:SF24">
    <property type="entry name" value="MAJOR FACILITATOR SUPERFAMILY (MFS) PROFILE DOMAIN-CONTAINING PROTEIN"/>
    <property type="match status" value="1"/>
</dbReference>
<name>A0YFW9_9GAMM</name>
<dbReference type="eggNOG" id="COG2211">
    <property type="taxonomic scope" value="Bacteria"/>
</dbReference>
<evidence type="ECO:0000256" key="3">
    <source>
        <dbReference type="SAM" id="Phobius"/>
    </source>
</evidence>
<keyword evidence="4" id="KW-0813">Transport</keyword>
<dbReference type="AlphaFoldDB" id="A0YFW9"/>
<feature type="transmembrane region" description="Helical" evidence="3">
    <location>
        <begin position="81"/>
        <end position="104"/>
    </location>
</feature>
<dbReference type="GO" id="GO:0015293">
    <property type="term" value="F:symporter activity"/>
    <property type="evidence" value="ECO:0007669"/>
    <property type="project" value="InterPro"/>
</dbReference>
<feature type="transmembrane region" description="Helical" evidence="3">
    <location>
        <begin position="427"/>
        <end position="448"/>
    </location>
</feature>
<sequence>MKPASPSRLQLLWYGLPATATGYMMTFMGLYLLKFSTDTLLISPAVMGLLFGLSRIWDAVSDPLVGFLSDRTSSRLGRRRSWMAGGVVPAALLFIMLFSSPIYLSGNDQIIWIGISIFAFYTAMTCILVPHYSLGAEISRDADGRNKLFGTRHAFETVGAILALVAVGWLTVVERNGFAAIRSTAEVLSWLAGAVLAISVIVMVQRTRESESTTESDKTGVDRSSNSDPTYPSGAGVFSAYQNIWRNPHARLIMWVTFIEYNGIAVISATCLYVAQYVMGNIMLGPVIIITYLLASTFSVPLWIRLSRRYGKVKLWLYAMVFTAPSFGAMFTLAFIESPSIQLGLMIVLALASGLASGCSNTIGPSLLSDVIDADELKTGERKEGAYFALWNFAKKGATGVTLMVTGLALSWAGFIPNEEQSRLVELTLCALIGLFPLTCYIAGSILFSRFSLDPHQSTPIATETSP</sequence>
<dbReference type="Gene3D" id="1.20.1250.20">
    <property type="entry name" value="MFS general substrate transporter like domains"/>
    <property type="match status" value="2"/>
</dbReference>
<feature type="transmembrane region" description="Helical" evidence="3">
    <location>
        <begin position="397"/>
        <end position="415"/>
    </location>
</feature>
<dbReference type="GO" id="GO:0008643">
    <property type="term" value="P:carbohydrate transport"/>
    <property type="evidence" value="ECO:0007669"/>
    <property type="project" value="InterPro"/>
</dbReference>
<reference evidence="4 5" key="1">
    <citation type="journal article" date="2010" name="J. Bacteriol.">
        <title>Genome sequence of the oligotrophic marine Gammaproteobacterium HTCC2143, isolated from the Oregon Coast.</title>
        <authorList>
            <person name="Oh H.M."/>
            <person name="Kang I."/>
            <person name="Ferriera S."/>
            <person name="Giovannoni S.J."/>
            <person name="Cho J.C."/>
        </authorList>
    </citation>
    <scope>NUCLEOTIDE SEQUENCE [LARGE SCALE GENOMIC DNA]</scope>
    <source>
        <strain evidence="4 5">HTCC2143</strain>
    </source>
</reference>
<protein>
    <submittedName>
        <fullName evidence="4">Sugar transporter, glycoside-pentoside-hexuronide (GPH):cation symporter family protein</fullName>
    </submittedName>
</protein>
<feature type="transmembrane region" description="Helical" evidence="3">
    <location>
        <begin position="39"/>
        <end position="60"/>
    </location>
</feature>
<dbReference type="STRING" id="247633.GP2143_01710"/>
<feature type="transmembrane region" description="Helical" evidence="3">
    <location>
        <begin position="153"/>
        <end position="172"/>
    </location>
</feature>
<dbReference type="GO" id="GO:0005886">
    <property type="term" value="C:plasma membrane"/>
    <property type="evidence" value="ECO:0007669"/>
    <property type="project" value="TreeGrafter"/>
</dbReference>
<feature type="transmembrane region" description="Helical" evidence="3">
    <location>
        <begin position="187"/>
        <end position="204"/>
    </location>
</feature>
<dbReference type="PANTHER" id="PTHR11328">
    <property type="entry name" value="MAJOR FACILITATOR SUPERFAMILY DOMAIN-CONTAINING PROTEIN"/>
    <property type="match status" value="1"/>
</dbReference>
<evidence type="ECO:0000256" key="2">
    <source>
        <dbReference type="SAM" id="MobiDB-lite"/>
    </source>
</evidence>
<feature type="transmembrane region" description="Helical" evidence="3">
    <location>
        <begin position="110"/>
        <end position="132"/>
    </location>
</feature>
<evidence type="ECO:0000313" key="4">
    <source>
        <dbReference type="EMBL" id="EAW30219.1"/>
    </source>
</evidence>
<dbReference type="OrthoDB" id="181905at2"/>
<dbReference type="Proteomes" id="UP000004931">
    <property type="component" value="Unassembled WGS sequence"/>
</dbReference>
<dbReference type="EMBL" id="AAVT01000009">
    <property type="protein sequence ID" value="EAW30219.1"/>
    <property type="molecule type" value="Genomic_DNA"/>
</dbReference>
<feature type="region of interest" description="Disordered" evidence="2">
    <location>
        <begin position="211"/>
        <end position="230"/>
    </location>
</feature>
<keyword evidence="3" id="KW-1133">Transmembrane helix</keyword>
<accession>A0YFW9</accession>
<feature type="transmembrane region" description="Helical" evidence="3">
    <location>
        <begin position="252"/>
        <end position="276"/>
    </location>
</feature>
<dbReference type="SUPFAM" id="SSF103473">
    <property type="entry name" value="MFS general substrate transporter"/>
    <property type="match status" value="1"/>
</dbReference>
<proteinExistence type="inferred from homology"/>
<dbReference type="InterPro" id="IPR036259">
    <property type="entry name" value="MFS_trans_sf"/>
</dbReference>
<feature type="compositionally biased region" description="Basic and acidic residues" evidence="2">
    <location>
        <begin position="211"/>
        <end position="221"/>
    </location>
</feature>
<feature type="transmembrane region" description="Helical" evidence="3">
    <location>
        <begin position="282"/>
        <end position="303"/>
    </location>
</feature>
<evidence type="ECO:0000313" key="5">
    <source>
        <dbReference type="Proteomes" id="UP000004931"/>
    </source>
</evidence>
<dbReference type="InterPro" id="IPR039672">
    <property type="entry name" value="MFS_2"/>
</dbReference>
<feature type="transmembrane region" description="Helical" evidence="3">
    <location>
        <begin position="315"/>
        <end position="336"/>
    </location>
</feature>
<evidence type="ECO:0000256" key="1">
    <source>
        <dbReference type="ARBA" id="ARBA00009617"/>
    </source>
</evidence>
<keyword evidence="4" id="KW-0762">Sugar transport</keyword>
<keyword evidence="3" id="KW-0472">Membrane</keyword>
<feature type="transmembrane region" description="Helical" evidence="3">
    <location>
        <begin position="12"/>
        <end position="33"/>
    </location>
</feature>
<gene>
    <name evidence="4" type="ORF">GP2143_01710</name>
</gene>
<comment type="caution">
    <text evidence="4">The sequence shown here is derived from an EMBL/GenBank/DDBJ whole genome shotgun (WGS) entry which is preliminary data.</text>
</comment>
<dbReference type="Pfam" id="PF13347">
    <property type="entry name" value="MFS_2"/>
    <property type="match status" value="1"/>
</dbReference>
<comment type="similarity">
    <text evidence="1">Belongs to the sodium:galactoside symporter (TC 2.A.2) family.</text>
</comment>
<organism evidence="4 5">
    <name type="scientific">marine gamma proteobacterium HTCC2143</name>
    <dbReference type="NCBI Taxonomy" id="247633"/>
    <lineage>
        <taxon>Bacteria</taxon>
        <taxon>Pseudomonadati</taxon>
        <taxon>Pseudomonadota</taxon>
        <taxon>Gammaproteobacteria</taxon>
        <taxon>Cellvibrionales</taxon>
        <taxon>Spongiibacteraceae</taxon>
        <taxon>BD1-7 clade</taxon>
    </lineage>
</organism>
<keyword evidence="3" id="KW-0812">Transmembrane</keyword>
<keyword evidence="5" id="KW-1185">Reference proteome</keyword>